<keyword evidence="9" id="KW-0325">Glycoprotein</keyword>
<accession>A0A835CI37</accession>
<evidence type="ECO:0000256" key="2">
    <source>
        <dbReference type="ARBA" id="ARBA00009547"/>
    </source>
</evidence>
<evidence type="ECO:0000256" key="4">
    <source>
        <dbReference type="ARBA" id="ARBA00022722"/>
    </source>
</evidence>
<dbReference type="GO" id="GO:0004521">
    <property type="term" value="F:RNA endonuclease activity"/>
    <property type="evidence" value="ECO:0007669"/>
    <property type="project" value="UniProtKB-ARBA"/>
</dbReference>
<evidence type="ECO:0000256" key="7">
    <source>
        <dbReference type="ARBA" id="ARBA00022801"/>
    </source>
</evidence>
<keyword evidence="11" id="KW-1185">Reference proteome</keyword>
<comment type="similarity">
    <text evidence="2">Belongs to the nuclease type I family.</text>
</comment>
<comment type="caution">
    <text evidence="10">The sequence shown here is derived from an EMBL/GenBank/DDBJ whole genome shotgun (WGS) entry which is preliminary data.</text>
</comment>
<evidence type="ECO:0000256" key="9">
    <source>
        <dbReference type="ARBA" id="ARBA00023180"/>
    </source>
</evidence>
<dbReference type="GO" id="GO:0000014">
    <property type="term" value="F:single-stranded DNA endodeoxyribonuclease activity"/>
    <property type="evidence" value="ECO:0007669"/>
    <property type="project" value="UniProtKB-ARBA"/>
</dbReference>
<keyword evidence="5" id="KW-0479">Metal-binding</keyword>
<evidence type="ECO:0000256" key="8">
    <source>
        <dbReference type="ARBA" id="ARBA00023157"/>
    </source>
</evidence>
<evidence type="ECO:0000313" key="10">
    <source>
        <dbReference type="EMBL" id="KAF7843956.1"/>
    </source>
</evidence>
<dbReference type="GO" id="GO:0003676">
    <property type="term" value="F:nucleic acid binding"/>
    <property type="evidence" value="ECO:0007669"/>
    <property type="project" value="InterPro"/>
</dbReference>
<dbReference type="SUPFAM" id="SSF48537">
    <property type="entry name" value="Phospholipase C/P1 nuclease"/>
    <property type="match status" value="1"/>
</dbReference>
<dbReference type="PANTHER" id="PTHR33146:SF26">
    <property type="entry name" value="ENDONUCLEASE 4"/>
    <property type="match status" value="1"/>
</dbReference>
<evidence type="ECO:0000256" key="5">
    <source>
        <dbReference type="ARBA" id="ARBA00022723"/>
    </source>
</evidence>
<dbReference type="InterPro" id="IPR008947">
    <property type="entry name" value="PLipase_C/P1_nuclease_dom_sf"/>
</dbReference>
<dbReference type="Proteomes" id="UP000634136">
    <property type="component" value="Unassembled WGS sequence"/>
</dbReference>
<dbReference type="EMBL" id="JAAIUW010000001">
    <property type="protein sequence ID" value="KAF7843956.1"/>
    <property type="molecule type" value="Genomic_DNA"/>
</dbReference>
<evidence type="ECO:0000256" key="3">
    <source>
        <dbReference type="ARBA" id="ARBA00012562"/>
    </source>
</evidence>
<keyword evidence="4" id="KW-0540">Nuclease</keyword>
<keyword evidence="8" id="KW-1015">Disulfide bond</keyword>
<dbReference type="GO" id="GO:0006308">
    <property type="term" value="P:DNA catabolic process"/>
    <property type="evidence" value="ECO:0007669"/>
    <property type="project" value="InterPro"/>
</dbReference>
<dbReference type="PANTHER" id="PTHR33146">
    <property type="entry name" value="ENDONUCLEASE 4"/>
    <property type="match status" value="1"/>
</dbReference>
<dbReference type="EC" id="3.1.30.1" evidence="3"/>
<gene>
    <name evidence="10" type="ORF">G2W53_000861</name>
</gene>
<keyword evidence="6 10" id="KW-0255">Endonuclease</keyword>
<protein>
    <recommendedName>
        <fullName evidence="3">Aspergillus nuclease S1</fullName>
        <ecNumber evidence="3">3.1.30.1</ecNumber>
    </recommendedName>
</protein>
<evidence type="ECO:0000256" key="1">
    <source>
        <dbReference type="ARBA" id="ARBA00000245"/>
    </source>
</evidence>
<proteinExistence type="inferred from homology"/>
<evidence type="ECO:0000256" key="6">
    <source>
        <dbReference type="ARBA" id="ARBA00022759"/>
    </source>
</evidence>
<name>A0A835CI37_9FABA</name>
<dbReference type="InterPro" id="IPR003154">
    <property type="entry name" value="S1/P1nuclease"/>
</dbReference>
<evidence type="ECO:0000313" key="11">
    <source>
        <dbReference type="Proteomes" id="UP000634136"/>
    </source>
</evidence>
<reference evidence="10" key="1">
    <citation type="submission" date="2020-09" db="EMBL/GenBank/DDBJ databases">
        <title>Genome-Enabled Discovery of Anthraquinone Biosynthesis in Senna tora.</title>
        <authorList>
            <person name="Kang S.-H."/>
            <person name="Pandey R.P."/>
            <person name="Lee C.-M."/>
            <person name="Sim J.-S."/>
            <person name="Jeong J.-T."/>
            <person name="Choi B.-S."/>
            <person name="Jung M."/>
            <person name="Ginzburg D."/>
            <person name="Zhao K."/>
            <person name="Won S.Y."/>
            <person name="Oh T.-J."/>
            <person name="Yu Y."/>
            <person name="Kim N.-H."/>
            <person name="Lee O.R."/>
            <person name="Lee T.-H."/>
            <person name="Bashyal P."/>
            <person name="Kim T.-S."/>
            <person name="Lee W.-H."/>
            <person name="Kawkins C."/>
            <person name="Kim C.-K."/>
            <person name="Kim J.S."/>
            <person name="Ahn B.O."/>
            <person name="Rhee S.Y."/>
            <person name="Sohng J.K."/>
        </authorList>
    </citation>
    <scope>NUCLEOTIDE SEQUENCE</scope>
    <source>
        <tissue evidence="10">Leaf</tissue>
    </source>
</reference>
<keyword evidence="7" id="KW-0378">Hydrolase</keyword>
<dbReference type="AlphaFoldDB" id="A0A835CI37"/>
<dbReference type="GO" id="GO:0046872">
    <property type="term" value="F:metal ion binding"/>
    <property type="evidence" value="ECO:0007669"/>
    <property type="project" value="UniProtKB-KW"/>
</dbReference>
<comment type="catalytic activity">
    <reaction evidence="1">
        <text>Endonucleolytic cleavage to 5'-phosphomononucleotide and 5'-phosphooligonucleotide end-products.</text>
        <dbReference type="EC" id="3.1.30.1"/>
    </reaction>
</comment>
<organism evidence="10 11">
    <name type="scientific">Senna tora</name>
    <dbReference type="NCBI Taxonomy" id="362788"/>
    <lineage>
        <taxon>Eukaryota</taxon>
        <taxon>Viridiplantae</taxon>
        <taxon>Streptophyta</taxon>
        <taxon>Embryophyta</taxon>
        <taxon>Tracheophyta</taxon>
        <taxon>Spermatophyta</taxon>
        <taxon>Magnoliopsida</taxon>
        <taxon>eudicotyledons</taxon>
        <taxon>Gunneridae</taxon>
        <taxon>Pentapetalae</taxon>
        <taxon>rosids</taxon>
        <taxon>fabids</taxon>
        <taxon>Fabales</taxon>
        <taxon>Fabaceae</taxon>
        <taxon>Caesalpinioideae</taxon>
        <taxon>Cassia clade</taxon>
        <taxon>Senna</taxon>
    </lineage>
</organism>
<sequence length="108" mass="12399">MQLKSAYAGNNFDSEYNLTEAHMFLSHFIGDVHQTDNIEFSYPVAQVRDNMIIESAMKTFYNSDLSIMIQSIQKNITIQNEHIAKSLVLYNRSCLNALFTVECVDLIK</sequence>
<dbReference type="Gene3D" id="1.10.575.10">
    <property type="entry name" value="P1 Nuclease"/>
    <property type="match status" value="1"/>
</dbReference>
<dbReference type="OrthoDB" id="441446at2759"/>